<dbReference type="PANTHER" id="PTHR46580">
    <property type="entry name" value="SENSOR KINASE-RELATED"/>
    <property type="match status" value="1"/>
</dbReference>
<dbReference type="PANTHER" id="PTHR46580:SF4">
    <property type="entry name" value="ATP_GTP-BINDING PROTEIN"/>
    <property type="match status" value="1"/>
</dbReference>
<dbReference type="Gene3D" id="2.130.10.130">
    <property type="entry name" value="Integrin alpha, N-terminal"/>
    <property type="match status" value="2"/>
</dbReference>
<feature type="chain" id="PRO_5019077895" evidence="2">
    <location>
        <begin position="26"/>
        <end position="522"/>
    </location>
</feature>
<organism evidence="3 4">
    <name type="scientific">Algoriphagus lacus</name>
    <dbReference type="NCBI Taxonomy" id="2056311"/>
    <lineage>
        <taxon>Bacteria</taxon>
        <taxon>Pseudomonadati</taxon>
        <taxon>Bacteroidota</taxon>
        <taxon>Cytophagia</taxon>
        <taxon>Cytophagales</taxon>
        <taxon>Cyclobacteriaceae</taxon>
        <taxon>Algoriphagus</taxon>
    </lineage>
</organism>
<comment type="caution">
    <text evidence="3">The sequence shown here is derived from an EMBL/GenBank/DDBJ whole genome shotgun (WGS) entry which is preliminary data.</text>
</comment>
<protein>
    <submittedName>
        <fullName evidence="3">VCBS repeat-containing protein</fullName>
    </submittedName>
</protein>
<sequence>MKLFLAKLIFLIAVSVIALSSCEKAQESSTTETQVDKVLWEDMTEKYLPKTAEWTNRVEAADLNGDGRIDLIFANGGNYSEPGALESSRIFINQGPDALFLEVTEDIFGDSKFYARVIKVRDLNGDGNPDILVGNTFQTQTELYLGQGQGKFKRVTETHLPTLLASVGDVEFGDADDDGDLDIIFADWGPGSNMNNIGGRTRLWFNDGSGVYTDVTETQMPNILIQFSWDLEFFDFDNDFDPDIAVSCKQCGSSRIFVNDGKGNFTDKRLVPAYTNNYEFEVMDVDGDGFLDLVTVNDGEIVDQKTWSRIEHVFRNDSAKRFIDATSLLWPTSENTGEDDNNVVFLDFDSDGDSDFLLSSLTGEDRLLVNDGSGKFKLRQSIMSGDPTPHTLSLVLGDINSDGKIDLIMGQGEGEETIEERIFIGTTVKADTSAPKISHSQLKEIAPGTFTLKARIHDYKSPNMPQDWQSVVLLVNNQEVPLNWYGENLWKVTVRDKTKTETWKICATDASGNKTCMDLIPD</sequence>
<dbReference type="EMBL" id="QXML01000003">
    <property type="protein sequence ID" value="RIW16345.1"/>
    <property type="molecule type" value="Genomic_DNA"/>
</dbReference>
<proteinExistence type="predicted"/>
<evidence type="ECO:0000256" key="2">
    <source>
        <dbReference type="SAM" id="SignalP"/>
    </source>
</evidence>
<dbReference type="RefSeq" id="WP_119477200.1">
    <property type="nucleotide sequence ID" value="NZ_QXML01000003.1"/>
</dbReference>
<dbReference type="InterPro" id="IPR028994">
    <property type="entry name" value="Integrin_alpha_N"/>
</dbReference>
<gene>
    <name evidence="3" type="ORF">D0X99_08250</name>
</gene>
<evidence type="ECO:0000313" key="3">
    <source>
        <dbReference type="EMBL" id="RIW16345.1"/>
    </source>
</evidence>
<evidence type="ECO:0000256" key="1">
    <source>
        <dbReference type="ARBA" id="ARBA00022729"/>
    </source>
</evidence>
<dbReference type="OrthoDB" id="868906at2"/>
<dbReference type="AlphaFoldDB" id="A0A418PTL6"/>
<keyword evidence="4" id="KW-1185">Reference proteome</keyword>
<reference evidence="3 4" key="1">
    <citation type="submission" date="2018-09" db="EMBL/GenBank/DDBJ databases">
        <authorList>
            <person name="Wang X."/>
            <person name="Du Z."/>
        </authorList>
    </citation>
    <scope>NUCLEOTIDE SEQUENCE [LARGE SCALE GENOMIC DNA]</scope>
    <source>
        <strain evidence="3 4">N3</strain>
    </source>
</reference>
<dbReference type="InterPro" id="IPR013517">
    <property type="entry name" value="FG-GAP"/>
</dbReference>
<dbReference type="SUPFAM" id="SSF69318">
    <property type="entry name" value="Integrin alpha N-terminal domain"/>
    <property type="match status" value="1"/>
</dbReference>
<keyword evidence="1 2" id="KW-0732">Signal</keyword>
<accession>A0A418PTL6</accession>
<feature type="signal peptide" evidence="2">
    <location>
        <begin position="1"/>
        <end position="25"/>
    </location>
</feature>
<dbReference type="PROSITE" id="PS51257">
    <property type="entry name" value="PROKAR_LIPOPROTEIN"/>
    <property type="match status" value="1"/>
</dbReference>
<dbReference type="Proteomes" id="UP000283522">
    <property type="component" value="Unassembled WGS sequence"/>
</dbReference>
<name>A0A418PTL6_9BACT</name>
<evidence type="ECO:0000313" key="4">
    <source>
        <dbReference type="Proteomes" id="UP000283522"/>
    </source>
</evidence>
<dbReference type="Pfam" id="PF13517">
    <property type="entry name" value="FG-GAP_3"/>
    <property type="match status" value="3"/>
</dbReference>